<accession>A0A2S4ANV0</accession>
<comment type="caution">
    <text evidence="1">The sequence shown here is derived from an EMBL/GenBank/DDBJ whole genome shotgun (WGS) entry which is preliminary data.</text>
</comment>
<gene>
    <name evidence="1" type="ORF">CXK91_07940</name>
</gene>
<evidence type="ECO:0000313" key="1">
    <source>
        <dbReference type="EMBL" id="POH83156.1"/>
    </source>
</evidence>
<dbReference type="EMBL" id="PPXG01000003">
    <property type="protein sequence ID" value="POH83156.1"/>
    <property type="molecule type" value="Genomic_DNA"/>
</dbReference>
<name>A0A2S4ANV0_STUST</name>
<dbReference type="Proteomes" id="UP000237068">
    <property type="component" value="Unassembled WGS sequence"/>
</dbReference>
<evidence type="ECO:0000313" key="2">
    <source>
        <dbReference type="Proteomes" id="UP000237068"/>
    </source>
</evidence>
<proteinExistence type="predicted"/>
<protein>
    <submittedName>
        <fullName evidence="1">Uncharacterized protein</fullName>
    </submittedName>
</protein>
<dbReference type="RefSeq" id="WP_103455630.1">
    <property type="nucleotide sequence ID" value="NZ_JAMOHQ010000006.1"/>
</dbReference>
<dbReference type="OrthoDB" id="7030069at2"/>
<reference evidence="1 2" key="1">
    <citation type="submission" date="2018-01" db="EMBL/GenBank/DDBJ databases">
        <title>Denitrification phenotypes of diverse strains of Pseudomonas stutzeri.</title>
        <authorList>
            <person name="Milligan D.A."/>
            <person name="Bergaust L."/>
            <person name="Bakken L.R."/>
            <person name="Frostegard A."/>
        </authorList>
    </citation>
    <scope>NUCLEOTIDE SEQUENCE [LARGE SCALE GENOMIC DNA]</scope>
    <source>
        <strain evidence="1 2">24a13</strain>
    </source>
</reference>
<organism evidence="1 2">
    <name type="scientific">Stutzerimonas stutzeri</name>
    <name type="common">Pseudomonas stutzeri</name>
    <dbReference type="NCBI Taxonomy" id="316"/>
    <lineage>
        <taxon>Bacteria</taxon>
        <taxon>Pseudomonadati</taxon>
        <taxon>Pseudomonadota</taxon>
        <taxon>Gammaproteobacteria</taxon>
        <taxon>Pseudomonadales</taxon>
        <taxon>Pseudomonadaceae</taxon>
        <taxon>Stutzerimonas</taxon>
    </lineage>
</organism>
<dbReference type="AlphaFoldDB" id="A0A2S4ANV0"/>
<sequence length="122" mass="13635">MSKPLQDAAKALGYIGQTVLVELRWEDDNELLWRCYHIVGAVLPVPGVFDTGYFLTVPFCGSVDFPDEIYFDSIRTIQPMRQRDNRGAGKVLGHIALPEPSAPWSDLAAHQATLNEGERRHA</sequence>